<feature type="compositionally biased region" description="Polar residues" evidence="2">
    <location>
        <begin position="610"/>
        <end position="622"/>
    </location>
</feature>
<protein>
    <submittedName>
        <fullName evidence="3">Uncharacterized protein</fullName>
    </submittedName>
</protein>
<reference evidence="3" key="2">
    <citation type="journal article" date="2021" name="Genome Biol. Evol.">
        <title>Developing a high-quality reference genome for a parasitic bivalve with doubly uniparental inheritance (Bivalvia: Unionida).</title>
        <authorList>
            <person name="Smith C.H."/>
        </authorList>
    </citation>
    <scope>NUCLEOTIDE SEQUENCE</scope>
    <source>
        <strain evidence="3">CHS0354</strain>
        <tissue evidence="3">Mantle</tissue>
    </source>
</reference>
<organism evidence="3 4">
    <name type="scientific">Potamilus streckersoni</name>
    <dbReference type="NCBI Taxonomy" id="2493646"/>
    <lineage>
        <taxon>Eukaryota</taxon>
        <taxon>Metazoa</taxon>
        <taxon>Spiralia</taxon>
        <taxon>Lophotrochozoa</taxon>
        <taxon>Mollusca</taxon>
        <taxon>Bivalvia</taxon>
        <taxon>Autobranchia</taxon>
        <taxon>Heteroconchia</taxon>
        <taxon>Palaeoheterodonta</taxon>
        <taxon>Unionida</taxon>
        <taxon>Unionoidea</taxon>
        <taxon>Unionidae</taxon>
        <taxon>Ambleminae</taxon>
        <taxon>Lampsilini</taxon>
        <taxon>Potamilus</taxon>
    </lineage>
</organism>
<evidence type="ECO:0000313" key="4">
    <source>
        <dbReference type="Proteomes" id="UP001195483"/>
    </source>
</evidence>
<dbReference type="EMBL" id="JAEAOA010001555">
    <property type="protein sequence ID" value="KAK3591043.1"/>
    <property type="molecule type" value="Genomic_DNA"/>
</dbReference>
<reference evidence="3" key="1">
    <citation type="journal article" date="2021" name="Genome Biol. Evol.">
        <title>A High-Quality Reference Genome for a Parasitic Bivalve with Doubly Uniparental Inheritance (Bivalvia: Unionida).</title>
        <authorList>
            <person name="Smith C.H."/>
        </authorList>
    </citation>
    <scope>NUCLEOTIDE SEQUENCE</scope>
    <source>
        <strain evidence="3">CHS0354</strain>
    </source>
</reference>
<feature type="region of interest" description="Disordered" evidence="2">
    <location>
        <begin position="609"/>
        <end position="685"/>
    </location>
</feature>
<feature type="compositionally biased region" description="Basic and acidic residues" evidence="2">
    <location>
        <begin position="623"/>
        <end position="632"/>
    </location>
</feature>
<feature type="compositionally biased region" description="Basic and acidic residues" evidence="2">
    <location>
        <begin position="652"/>
        <end position="685"/>
    </location>
</feature>
<comment type="caution">
    <text evidence="3">The sequence shown here is derived from an EMBL/GenBank/DDBJ whole genome shotgun (WGS) entry which is preliminary data.</text>
</comment>
<sequence>MSKLNLKALGDKQVYLLRQDDVQQLAADGCRGPTCLILLNQYLICTSAGKRDRDGCVVDQYTLKWCVGLQHLELKDSAIAPGKHCIIEGNIGNTCITSNRIENPEEDPYNLEADLYGMILDYNVLAQIAALIQSLKKSYQAISEDKVHETLCDLQKMIQSKDFQLQTISSHSIVLFDSSRNKTYVFQTPSPEVKLEWCVDFLLAKYALDPINQPSWDKQQADDTDEFSQNVMPAYLIKHLSVDVPRHFTKIKCTVPVFLPTTGNEDIGLQHLWVCSSKEDLGQVSIISIHSAKPNLLESFQVTKCEIVCAEMVPGFALVQNERAFAEDAVWMSTVDAEIVVFTVVSTNKSQGRFSQRTAAYVFEMKSLVLMMQYVDERLFAGMRAGGLTIFLRSDEGIWNQFQVISLGQSPVVAMTNVGTETWVVCDSRIHVFEADSNERKTVLSLQQDADCGESDEVIRFIVKVGVGLWVSYQGKPLIRLFHLESRKHLQDVNITTSASKLFTEYSGTTFTASLAQRHFEVTSLETSLGLLWVGTNVGIILAYPLPRLQDGVPRINVRPSVALHGHQGSVRFIIPVSFGAVATRGRIDEDEQYNIGVSDVASVGVQGVSKESSNFKTQNQSRLKDQYRGTDVENQDEESHISLPGAVTKLKVSEDLENQARRPDQIQSPKHEEQAERHDLEDSSRFSAESHIYFTLLPEPTTLQAANSDLSSEQNVVNCNSHLPIESSFTSLKGPADEAAKKGVKAGISDLAKSGDFRVELEHKLARRRVPEMRNGSLVCSGEDEVEVLYGNLLESGSVANTQSHMGQNSSILPLDPTVEHDKTMPLRVSKKDNSTSSVYRKAPFNLPQMTLPGDKIQRHMSWRLPRADNKNSRTNVGTSFRSGSTLDTLRKQNTTAFMVLSGGDGYVDWKGRQPSQYRADEACLLVWLYKF</sequence>
<keyword evidence="4" id="KW-1185">Reference proteome</keyword>
<dbReference type="Pfam" id="PF19056">
    <property type="entry name" value="WD40_2"/>
    <property type="match status" value="1"/>
</dbReference>
<name>A0AAE0VUD8_9BIVA</name>
<dbReference type="Proteomes" id="UP001195483">
    <property type="component" value="Unassembled WGS sequence"/>
</dbReference>
<accession>A0AAE0VUD8</accession>
<dbReference type="InterPro" id="IPR039919">
    <property type="entry name" value="ARHGEF10/ARHGEF17"/>
</dbReference>
<dbReference type="GO" id="GO:0051496">
    <property type="term" value="P:positive regulation of stress fiber assembly"/>
    <property type="evidence" value="ECO:0007669"/>
    <property type="project" value="TreeGrafter"/>
</dbReference>
<evidence type="ECO:0000256" key="2">
    <source>
        <dbReference type="SAM" id="MobiDB-lite"/>
    </source>
</evidence>
<dbReference type="GO" id="GO:0005085">
    <property type="term" value="F:guanyl-nucleotide exchange factor activity"/>
    <property type="evidence" value="ECO:0007669"/>
    <property type="project" value="UniProtKB-KW"/>
</dbReference>
<dbReference type="Pfam" id="PF19057">
    <property type="entry name" value="PH_19"/>
    <property type="match status" value="1"/>
</dbReference>
<dbReference type="GO" id="GO:0030036">
    <property type="term" value="P:actin cytoskeleton organization"/>
    <property type="evidence" value="ECO:0007669"/>
    <property type="project" value="TreeGrafter"/>
</dbReference>
<evidence type="ECO:0000313" key="3">
    <source>
        <dbReference type="EMBL" id="KAK3591043.1"/>
    </source>
</evidence>
<gene>
    <name evidence="3" type="ORF">CHS0354_026057</name>
</gene>
<dbReference type="PANTHER" id="PTHR12877:SF7">
    <property type="entry name" value="RHO GUANINE NUCLEOTIDE EXCHANGE FACTOR 10-LIKE PROTEIN"/>
    <property type="match status" value="1"/>
</dbReference>
<proteinExistence type="predicted"/>
<dbReference type="AlphaFoldDB" id="A0AAE0VUD8"/>
<evidence type="ECO:0000256" key="1">
    <source>
        <dbReference type="ARBA" id="ARBA00022658"/>
    </source>
</evidence>
<keyword evidence="1" id="KW-0344">Guanine-nucleotide releasing factor</keyword>
<dbReference type="PANTHER" id="PTHR12877">
    <property type="entry name" value="RHO GUANINE NUCLEOTIDE EXCHANGE FACTOR"/>
    <property type="match status" value="1"/>
</dbReference>
<reference evidence="3" key="3">
    <citation type="submission" date="2023-05" db="EMBL/GenBank/DDBJ databases">
        <authorList>
            <person name="Smith C.H."/>
        </authorList>
    </citation>
    <scope>NUCLEOTIDE SEQUENCE</scope>
    <source>
        <strain evidence="3">CHS0354</strain>
        <tissue evidence="3">Mantle</tissue>
    </source>
</reference>